<dbReference type="AlphaFoldDB" id="A0A409VFB8"/>
<comment type="caution">
    <text evidence="2">The sequence shown here is derived from an EMBL/GenBank/DDBJ whole genome shotgun (WGS) entry which is preliminary data.</text>
</comment>
<dbReference type="Proteomes" id="UP000284706">
    <property type="component" value="Unassembled WGS sequence"/>
</dbReference>
<name>A0A409VFB8_9AGAR</name>
<evidence type="ECO:0000256" key="1">
    <source>
        <dbReference type="SAM" id="MobiDB-lite"/>
    </source>
</evidence>
<feature type="compositionally biased region" description="Polar residues" evidence="1">
    <location>
        <begin position="36"/>
        <end position="58"/>
    </location>
</feature>
<keyword evidence="3" id="KW-1185">Reference proteome</keyword>
<sequence length="85" mass="8840">MSSPAPIDTTLPDLMIPKNPLNKLSMNEYVGDEGRSSSTVGTTASQPSETPSAVTSASSGAEVLSVKESWLTGLLAFAGIYFFAL</sequence>
<dbReference type="EMBL" id="NHYE01005660">
    <property type="protein sequence ID" value="PPQ64950.1"/>
    <property type="molecule type" value="Genomic_DNA"/>
</dbReference>
<evidence type="ECO:0000313" key="3">
    <source>
        <dbReference type="Proteomes" id="UP000284706"/>
    </source>
</evidence>
<feature type="region of interest" description="Disordered" evidence="1">
    <location>
        <begin position="25"/>
        <end position="58"/>
    </location>
</feature>
<gene>
    <name evidence="2" type="ORF">CVT26_015670</name>
</gene>
<organism evidence="2 3">
    <name type="scientific">Gymnopilus dilepis</name>
    <dbReference type="NCBI Taxonomy" id="231916"/>
    <lineage>
        <taxon>Eukaryota</taxon>
        <taxon>Fungi</taxon>
        <taxon>Dikarya</taxon>
        <taxon>Basidiomycota</taxon>
        <taxon>Agaricomycotina</taxon>
        <taxon>Agaricomycetes</taxon>
        <taxon>Agaricomycetidae</taxon>
        <taxon>Agaricales</taxon>
        <taxon>Agaricineae</taxon>
        <taxon>Hymenogastraceae</taxon>
        <taxon>Gymnopilus</taxon>
    </lineage>
</organism>
<accession>A0A409VFB8</accession>
<dbReference type="OrthoDB" id="10516277at2759"/>
<evidence type="ECO:0000313" key="2">
    <source>
        <dbReference type="EMBL" id="PPQ64950.1"/>
    </source>
</evidence>
<proteinExistence type="predicted"/>
<reference evidence="2 3" key="1">
    <citation type="journal article" date="2018" name="Evol. Lett.">
        <title>Horizontal gene cluster transfer increased hallucinogenic mushroom diversity.</title>
        <authorList>
            <person name="Reynolds H.T."/>
            <person name="Vijayakumar V."/>
            <person name="Gluck-Thaler E."/>
            <person name="Korotkin H.B."/>
            <person name="Matheny P.B."/>
            <person name="Slot J.C."/>
        </authorList>
    </citation>
    <scope>NUCLEOTIDE SEQUENCE [LARGE SCALE GENOMIC DNA]</scope>
    <source>
        <strain evidence="2 3">SRW20</strain>
    </source>
</reference>
<protein>
    <submittedName>
        <fullName evidence="2">Uncharacterized protein</fullName>
    </submittedName>
</protein>
<feature type="region of interest" description="Disordered" evidence="1">
    <location>
        <begin position="1"/>
        <end position="20"/>
    </location>
</feature>
<dbReference type="InParanoid" id="A0A409VFB8"/>